<comment type="caution">
    <text evidence="1">The sequence shown here is derived from an EMBL/GenBank/DDBJ whole genome shotgun (WGS) entry which is preliminary data.</text>
</comment>
<dbReference type="Proteomes" id="UP000664109">
    <property type="component" value="Unassembled WGS sequence"/>
</dbReference>
<organism evidence="1 2">
    <name type="scientific">Streptomyces zhihengii</name>
    <dbReference type="NCBI Taxonomy" id="1818004"/>
    <lineage>
        <taxon>Bacteria</taxon>
        <taxon>Bacillati</taxon>
        <taxon>Actinomycetota</taxon>
        <taxon>Actinomycetes</taxon>
        <taxon>Kitasatosporales</taxon>
        <taxon>Streptomycetaceae</taxon>
        <taxon>Streptomyces</taxon>
    </lineage>
</organism>
<protein>
    <submittedName>
        <fullName evidence="1">Uncharacterized protein</fullName>
    </submittedName>
</protein>
<sequence length="188" mass="20107">MRDNAPDRLKGRAKQFIEAVAVHDATVQAVLDDPVIRLMVLVDTVRSRTRLQNTRIDWVQPDTQITVTLQIGGGGDGLYDGLLHELILHVVPAALKHAAAIAVGTAPAYPTTDALIEAEEAQEHGSRPAWRRMADLAVALGIGGLLDAVVMDACGHGKAIARDVVAHLLAQGSIDQEGADEYLETINE</sequence>
<evidence type="ECO:0000313" key="1">
    <source>
        <dbReference type="EMBL" id="MBM9617282.1"/>
    </source>
</evidence>
<accession>A0ABS2UI31</accession>
<keyword evidence="2" id="KW-1185">Reference proteome</keyword>
<dbReference type="EMBL" id="JAFEJA010000001">
    <property type="protein sequence ID" value="MBM9617282.1"/>
    <property type="molecule type" value="Genomic_DNA"/>
</dbReference>
<gene>
    <name evidence="1" type="ORF">JE024_00770</name>
</gene>
<name>A0ABS2UI31_9ACTN</name>
<dbReference type="RefSeq" id="WP_205371697.1">
    <property type="nucleotide sequence ID" value="NZ_JAFEJA010000001.1"/>
</dbReference>
<proteinExistence type="predicted"/>
<evidence type="ECO:0000313" key="2">
    <source>
        <dbReference type="Proteomes" id="UP000664109"/>
    </source>
</evidence>
<reference evidence="1 2" key="1">
    <citation type="journal article" date="2016" name="Arch. Microbiol.">
        <title>Streptomyces zhihengii sp. nov., isolated from rhizospheric soil of Psammosilene tunicoides.</title>
        <authorList>
            <person name="Huang M.J."/>
            <person name="Fei J.J."/>
            <person name="Salam N."/>
            <person name="Kim C.J."/>
            <person name="Hozzein W.N."/>
            <person name="Xiao M."/>
            <person name="Huang H.Q."/>
            <person name="Li W.J."/>
        </authorList>
    </citation>
    <scope>NUCLEOTIDE SEQUENCE [LARGE SCALE GENOMIC DNA]</scope>
    <source>
        <strain evidence="1 2">YIM T102</strain>
    </source>
</reference>